<gene>
    <name evidence="3" type="ORF">AND_003715</name>
</gene>
<dbReference type="PANTHER" id="PTHR19964">
    <property type="entry name" value="MULTIPLE PDZ DOMAIN PROTEIN"/>
    <property type="match status" value="1"/>
</dbReference>
<dbReference type="Pfam" id="PF00595">
    <property type="entry name" value="PDZ"/>
    <property type="match status" value="2"/>
</dbReference>
<dbReference type="VEuPathDB" id="VectorBase:ADAC003715"/>
<evidence type="ECO:0000313" key="4">
    <source>
        <dbReference type="EnsemblMetazoa" id="ADAC003715-PA"/>
    </source>
</evidence>
<reference evidence="4" key="4">
    <citation type="submission" date="2015-06" db="UniProtKB">
        <authorList>
            <consortium name="EnsemblMetazoa"/>
        </authorList>
    </citation>
    <scope>IDENTIFICATION</scope>
</reference>
<evidence type="ECO:0000256" key="1">
    <source>
        <dbReference type="SAM" id="MobiDB-lite"/>
    </source>
</evidence>
<dbReference type="STRING" id="43151.W5JJI5"/>
<protein>
    <recommendedName>
        <fullName evidence="2">PDZ domain-containing protein</fullName>
    </recommendedName>
</protein>
<evidence type="ECO:0000313" key="3">
    <source>
        <dbReference type="EMBL" id="ETN64542.1"/>
    </source>
</evidence>
<dbReference type="InterPro" id="IPR051342">
    <property type="entry name" value="PDZ_scaffold"/>
</dbReference>
<dbReference type="InterPro" id="IPR001478">
    <property type="entry name" value="PDZ"/>
</dbReference>
<dbReference type="EMBL" id="ADMH02000974">
    <property type="protein sequence ID" value="ETN64542.1"/>
    <property type="molecule type" value="Genomic_DNA"/>
</dbReference>
<sequence>MSIGCSICHQLQHHQQQQQQQQQAIAAHLQHRQTRTLYMGSALRTFCCRHPDKTLVPWSAATDGAHQQQEQQQQQQQQRQQPSSSSEKYREAPIDGSILQATTPTRIAHAVTTAAMFEIVMRKQHNTLGFTIRKEDESPLGYYIRSIKCEPALSDGRLRVGDRLHSVNGIPLAPLPYEQAILFIRSVTETVRLQLYRGPPPPVLATCCGPPHRTATIDHRRRLRRLRKQRSASLSESVNQPPRSGDIAATPTRLVRSNTEQNLARLLVVRPAALPSASAVLLPLLPSGDVGYEIITVELHKGWNSRYGFSLRTEPDPMRTVISEIHSGSLASRDGRLRVGDVLLMINDEPLGTRSTAELIELLRILSGATIITVLRLHPSLLPPSTVTLVPLVQEQQQQPAGLCSLSYLHESDAREVWASSSR</sequence>
<dbReference type="PANTHER" id="PTHR19964:SF97">
    <property type="entry name" value="PDZ DOMAIN-CONTAINING PROTEIN"/>
    <property type="match status" value="1"/>
</dbReference>
<reference evidence="3" key="2">
    <citation type="submission" date="2010-05" db="EMBL/GenBank/DDBJ databases">
        <authorList>
            <person name="Almeida L.G."/>
            <person name="Nicolas M.F."/>
            <person name="Souza R.C."/>
            <person name="Vasconcelos A.T.R."/>
        </authorList>
    </citation>
    <scope>NUCLEOTIDE SEQUENCE</scope>
</reference>
<feature type="domain" description="PDZ" evidence="2">
    <location>
        <begin position="118"/>
        <end position="199"/>
    </location>
</feature>
<feature type="domain" description="PDZ" evidence="2">
    <location>
        <begin position="296"/>
        <end position="378"/>
    </location>
</feature>
<dbReference type="VEuPathDB" id="VectorBase:ADAR2_001071"/>
<feature type="compositionally biased region" description="Low complexity" evidence="1">
    <location>
        <begin position="67"/>
        <end position="81"/>
    </location>
</feature>
<keyword evidence="5" id="KW-1185">Reference proteome</keyword>
<dbReference type="HOGENOM" id="CLU_649277_0_0_1"/>
<dbReference type="CDD" id="cd00136">
    <property type="entry name" value="PDZ_canonical"/>
    <property type="match status" value="1"/>
</dbReference>
<reference evidence="3" key="3">
    <citation type="journal article" date="2013" name="Nucleic Acids Res.">
        <title>The genome of Anopheles darlingi, the main neotropical malaria vector.</title>
        <authorList>
            <person name="Marinotti O."/>
            <person name="Cerqueira G.C."/>
            <person name="de Almeida L.G."/>
            <person name="Ferro M.I."/>
            <person name="Loreto E.L."/>
            <person name="Zaha A."/>
            <person name="Teixeira S.M."/>
            <person name="Wespiser A.R."/>
            <person name="Almeida E Silva A."/>
            <person name="Schlindwein A.D."/>
            <person name="Pacheco A.C."/>
            <person name="Silva A.L."/>
            <person name="Graveley B.R."/>
            <person name="Walenz B.P."/>
            <person name="Lima Bde A."/>
            <person name="Ribeiro C.A."/>
            <person name="Nunes-Silva C.G."/>
            <person name="de Carvalho C.R."/>
            <person name="Soares C.M."/>
            <person name="de Menezes C.B."/>
            <person name="Matiolli C."/>
            <person name="Caffrey D."/>
            <person name="Araujo D.A."/>
            <person name="de Oliveira D.M."/>
            <person name="Golenbock D."/>
            <person name="Grisard E.C."/>
            <person name="Fantinatti-Garboggini F."/>
            <person name="de Carvalho F.M."/>
            <person name="Barcellos F.G."/>
            <person name="Prosdocimi F."/>
            <person name="May G."/>
            <person name="Azevedo Junior G.M."/>
            <person name="Guimaraes G.M."/>
            <person name="Goldman G.H."/>
            <person name="Padilha I.Q."/>
            <person name="Batista Jda S."/>
            <person name="Ferro J.A."/>
            <person name="Ribeiro J.M."/>
            <person name="Fietto J.L."/>
            <person name="Dabbas K.M."/>
            <person name="Cerdeira L."/>
            <person name="Agnez-Lima L.F."/>
            <person name="Brocchi M."/>
            <person name="de Carvalho M.O."/>
            <person name="Teixeira Mde M."/>
            <person name="Diniz Maia Mde M."/>
            <person name="Goldman M.H."/>
            <person name="Cruz Schneider M.P."/>
            <person name="Felipe M.S."/>
            <person name="Hungria M."/>
            <person name="Nicolas M.F."/>
            <person name="Pereira M."/>
            <person name="Montes M.A."/>
            <person name="Cantao M.E."/>
            <person name="Vincentz M."/>
            <person name="Rafael M.S."/>
            <person name="Silverman N."/>
            <person name="Stoco P.H."/>
            <person name="Souza R.C."/>
            <person name="Vicentini R."/>
            <person name="Gazzinelli R.T."/>
            <person name="Neves Rde O."/>
            <person name="Silva R."/>
            <person name="Astolfi-Filho S."/>
            <person name="Maciel T.E."/>
            <person name="Urmenyi T.P."/>
            <person name="Tadei W.P."/>
            <person name="Camargo E.P."/>
            <person name="de Vasconcelos A.T."/>
        </authorList>
    </citation>
    <scope>NUCLEOTIDE SEQUENCE</scope>
</reference>
<evidence type="ECO:0000313" key="5">
    <source>
        <dbReference type="Proteomes" id="UP000000673"/>
    </source>
</evidence>
<evidence type="ECO:0000259" key="2">
    <source>
        <dbReference type="PROSITE" id="PS50106"/>
    </source>
</evidence>
<dbReference type="SMART" id="SM00228">
    <property type="entry name" value="PDZ"/>
    <property type="match status" value="2"/>
</dbReference>
<reference evidence="3 5" key="1">
    <citation type="journal article" date="2010" name="BMC Genomics">
        <title>Combination of measures distinguishes pre-miRNAs from other stem-loops in the genome of the newly sequenced Anopheles darlingi.</title>
        <authorList>
            <person name="Mendes N.D."/>
            <person name="Freitas A.T."/>
            <person name="Vasconcelos A.T."/>
            <person name="Sagot M.F."/>
        </authorList>
    </citation>
    <scope>NUCLEOTIDE SEQUENCE</scope>
</reference>
<dbReference type="Gene3D" id="2.30.42.10">
    <property type="match status" value="2"/>
</dbReference>
<feature type="region of interest" description="Disordered" evidence="1">
    <location>
        <begin position="226"/>
        <end position="248"/>
    </location>
</feature>
<feature type="region of interest" description="Disordered" evidence="1">
    <location>
        <begin position="61"/>
        <end position="91"/>
    </location>
</feature>
<dbReference type="EnsemblMetazoa" id="ADAC003715-RA">
    <property type="protein sequence ID" value="ADAC003715-PA"/>
    <property type="gene ID" value="ADAC003715"/>
</dbReference>
<dbReference type="SUPFAM" id="SSF50156">
    <property type="entry name" value="PDZ domain-like"/>
    <property type="match status" value="2"/>
</dbReference>
<dbReference type="InterPro" id="IPR036034">
    <property type="entry name" value="PDZ_sf"/>
</dbReference>
<dbReference type="AlphaFoldDB" id="W5JJI5"/>
<dbReference type="eggNOG" id="ENOG502SY3X">
    <property type="taxonomic scope" value="Eukaryota"/>
</dbReference>
<dbReference type="Proteomes" id="UP000000673">
    <property type="component" value="Unassembled WGS sequence"/>
</dbReference>
<proteinExistence type="predicted"/>
<name>W5JJI5_ANODA</name>
<accession>W5JJI5</accession>
<dbReference type="PROSITE" id="PS50106">
    <property type="entry name" value="PDZ"/>
    <property type="match status" value="2"/>
</dbReference>
<organism evidence="3">
    <name type="scientific">Anopheles darlingi</name>
    <name type="common">Mosquito</name>
    <dbReference type="NCBI Taxonomy" id="43151"/>
    <lineage>
        <taxon>Eukaryota</taxon>
        <taxon>Metazoa</taxon>
        <taxon>Ecdysozoa</taxon>
        <taxon>Arthropoda</taxon>
        <taxon>Hexapoda</taxon>
        <taxon>Insecta</taxon>
        <taxon>Pterygota</taxon>
        <taxon>Neoptera</taxon>
        <taxon>Endopterygota</taxon>
        <taxon>Diptera</taxon>
        <taxon>Nematocera</taxon>
        <taxon>Culicoidea</taxon>
        <taxon>Culicidae</taxon>
        <taxon>Anophelinae</taxon>
        <taxon>Anopheles</taxon>
    </lineage>
</organism>